<organism evidence="3 4">
    <name type="scientific">Spartinivicinus poritis</name>
    <dbReference type="NCBI Taxonomy" id="2994640"/>
    <lineage>
        <taxon>Bacteria</taxon>
        <taxon>Pseudomonadati</taxon>
        <taxon>Pseudomonadota</taxon>
        <taxon>Gammaproteobacteria</taxon>
        <taxon>Oceanospirillales</taxon>
        <taxon>Zooshikellaceae</taxon>
        <taxon>Spartinivicinus</taxon>
    </lineage>
</organism>
<keyword evidence="1" id="KW-0863">Zinc-finger</keyword>
<evidence type="ECO:0000259" key="2">
    <source>
        <dbReference type="PROSITE" id="PS50966"/>
    </source>
</evidence>
<sequence>MSDIQKYLRKLTIDDLYEWAGSTIVSRGKGYINYVSDDIFITEHDELVAEVEGSELYITRVFLDDENELVAGCSCPYYDNCKHAVALILKAGQYLKQHKKILLLTEDNDLYYELDDEIEEDAELYLEGECEKTLTGHEVQVYRVLVKKTHADLCDLLIDITNKHPQIRQLILENHRFSNSDVSQQVKRLRKKIKELSRIDAWSNHWDNESNIPDYSPVKTQLTSLLKQGHGDDVLQLGEYIWEQCHQQAEQANDEGETVFEIGQCLEVVLQSLPESSLSHSEQLLWVIERQLEDDIGLLENANGFLESPIYTPADWQQVVDSLMKRLKATPMPPSIHDFTKKYHRKKLLRTVTHSLKASGQHEKMIALMEAEVESSQDYQDLVNELLAIGEIKKARQWCIDGFYKTLDDAPGIASKLQSLLREMAAQNSQDDLVAAYRAQSFFDRPSLEAYEELQAACTKAGCWTEVRNKILGYLETGQRPDVIAKNNLKRNWPLPKPEVLYPLVKKYKENFPNYDVLISIAIKEQRNEDVVNFYLKSKKANKGRLYSRYNHTSQNVAEAVKDTHPDITITIWDNIVESLIAEVKANSYISAVGYLRKMRKLYTKLNRLNEWQKLIERIRVEHKPKRRLQEELKVLFGEKVVG</sequence>
<comment type="caution">
    <text evidence="3">The sequence shown here is derived from an EMBL/GenBank/DDBJ whole genome shotgun (WGS) entry which is preliminary data.</text>
</comment>
<accession>A0ABT5UJR0</accession>
<dbReference type="Proteomes" id="UP001528823">
    <property type="component" value="Unassembled WGS sequence"/>
</dbReference>
<dbReference type="InterPro" id="IPR007527">
    <property type="entry name" value="Znf_SWIM"/>
</dbReference>
<name>A0ABT5UJR0_9GAMM</name>
<evidence type="ECO:0000313" key="4">
    <source>
        <dbReference type="Proteomes" id="UP001528823"/>
    </source>
</evidence>
<feature type="domain" description="SWIM-type" evidence="2">
    <location>
        <begin position="59"/>
        <end position="92"/>
    </location>
</feature>
<dbReference type="EMBL" id="JAPMOU010000057">
    <property type="protein sequence ID" value="MDE1465269.1"/>
    <property type="molecule type" value="Genomic_DNA"/>
</dbReference>
<proteinExistence type="predicted"/>
<keyword evidence="1" id="KW-0479">Metal-binding</keyword>
<evidence type="ECO:0000313" key="3">
    <source>
        <dbReference type="EMBL" id="MDE1465269.1"/>
    </source>
</evidence>
<keyword evidence="4" id="KW-1185">Reference proteome</keyword>
<evidence type="ECO:0000256" key="1">
    <source>
        <dbReference type="PROSITE-ProRule" id="PRU00325"/>
    </source>
</evidence>
<dbReference type="RefSeq" id="WP_274691578.1">
    <property type="nucleotide sequence ID" value="NZ_JAPMOU010000057.1"/>
</dbReference>
<gene>
    <name evidence="3" type="ORF">ORQ98_25215</name>
</gene>
<protein>
    <submittedName>
        <fullName evidence="3">SWIM zinc finger family protein</fullName>
    </submittedName>
</protein>
<keyword evidence="1" id="KW-0862">Zinc</keyword>
<reference evidence="3 4" key="1">
    <citation type="submission" date="2022-11" db="EMBL/GenBank/DDBJ databases">
        <title>Spartinivicinus poritis sp. nov., isolated from scleractinian coral Porites lutea.</title>
        <authorList>
            <person name="Zhang G."/>
            <person name="Cai L."/>
            <person name="Wei Q."/>
        </authorList>
    </citation>
    <scope>NUCLEOTIDE SEQUENCE [LARGE SCALE GENOMIC DNA]</scope>
    <source>
        <strain evidence="3 4">A2-2</strain>
    </source>
</reference>
<dbReference type="Pfam" id="PF04434">
    <property type="entry name" value="SWIM"/>
    <property type="match status" value="1"/>
</dbReference>
<dbReference type="PROSITE" id="PS50966">
    <property type="entry name" value="ZF_SWIM"/>
    <property type="match status" value="1"/>
</dbReference>